<dbReference type="GO" id="GO:0008289">
    <property type="term" value="F:lipid binding"/>
    <property type="evidence" value="ECO:0007669"/>
    <property type="project" value="InterPro"/>
</dbReference>
<dbReference type="AlphaFoldDB" id="A0A368FEZ4"/>
<dbReference type="Gene3D" id="3.15.10.10">
    <property type="entry name" value="Bactericidal permeability-increasing protein, domain 1"/>
    <property type="match status" value="1"/>
</dbReference>
<keyword evidence="2" id="KW-1185">Reference proteome</keyword>
<dbReference type="InterPro" id="IPR017943">
    <property type="entry name" value="Bactericidal_perm-incr_a/b_dom"/>
</dbReference>
<sequence>MFRCDKCENETNFLFKEPFTLTISPKVWDLLDTRAALITKFVESFRLPEKSENNIMLDYKVWNIFVEDFSIPKSGASFEDIDNGVHLRVKNIRFRAVAKARVAIGVMLLKAGLKGDVRVNCDDAELDLKLKWNDFKITPIVNTRADLQVKFTKSLRAANLFKKRIRKYAEEFVSDKLPDMIVELFEQKVNPMLRKLKRLLAGMGLSQFGIEWMVQNKTLRVAVKPKSAMGKIEPIKPTDKMVCIRSDLLAAPQELKRSKREFESSDPTKLKLGIDLTCSAPEGECGISSCSYCADLDITPSTTENGVSAKLRSCVPPIL</sequence>
<comment type="caution">
    <text evidence="1">The sequence shown here is derived from an EMBL/GenBank/DDBJ whole genome shotgun (WGS) entry which is preliminary data.</text>
</comment>
<dbReference type="OrthoDB" id="5840798at2759"/>
<dbReference type="Proteomes" id="UP000252519">
    <property type="component" value="Unassembled WGS sequence"/>
</dbReference>
<dbReference type="SUPFAM" id="SSF55394">
    <property type="entry name" value="Bactericidal permeability-increasing protein, BPI"/>
    <property type="match status" value="1"/>
</dbReference>
<reference evidence="1 2" key="1">
    <citation type="submission" date="2014-10" db="EMBL/GenBank/DDBJ databases">
        <title>Draft genome of the hookworm Ancylostoma caninum.</title>
        <authorList>
            <person name="Mitreva M."/>
        </authorList>
    </citation>
    <scope>NUCLEOTIDE SEQUENCE [LARGE SCALE GENOMIC DNA]</scope>
    <source>
        <strain evidence="1 2">Baltimore</strain>
    </source>
</reference>
<name>A0A368FEZ4_ANCCA</name>
<evidence type="ECO:0000313" key="1">
    <source>
        <dbReference type="EMBL" id="RCN29395.1"/>
    </source>
</evidence>
<accession>A0A368FEZ4</accession>
<evidence type="ECO:0000313" key="2">
    <source>
        <dbReference type="Proteomes" id="UP000252519"/>
    </source>
</evidence>
<gene>
    <name evidence="1" type="ORF">ANCCAN_24847</name>
</gene>
<proteinExistence type="predicted"/>
<protein>
    <submittedName>
        <fullName evidence="1">Uncharacterized protein</fullName>
    </submittedName>
</protein>
<organism evidence="1 2">
    <name type="scientific">Ancylostoma caninum</name>
    <name type="common">Dog hookworm</name>
    <dbReference type="NCBI Taxonomy" id="29170"/>
    <lineage>
        <taxon>Eukaryota</taxon>
        <taxon>Metazoa</taxon>
        <taxon>Ecdysozoa</taxon>
        <taxon>Nematoda</taxon>
        <taxon>Chromadorea</taxon>
        <taxon>Rhabditida</taxon>
        <taxon>Rhabditina</taxon>
        <taxon>Rhabditomorpha</taxon>
        <taxon>Strongyloidea</taxon>
        <taxon>Ancylostomatidae</taxon>
        <taxon>Ancylostomatinae</taxon>
        <taxon>Ancylostoma</taxon>
    </lineage>
</organism>
<dbReference type="EMBL" id="JOJR01001972">
    <property type="protein sequence ID" value="RCN29395.1"/>
    <property type="molecule type" value="Genomic_DNA"/>
</dbReference>